<dbReference type="EMBL" id="LT552109">
    <property type="protein sequence ID" value="SAL98438.1"/>
    <property type="molecule type" value="Genomic_DNA"/>
</dbReference>
<evidence type="ECO:0000259" key="13">
    <source>
        <dbReference type="Pfam" id="PF01432"/>
    </source>
</evidence>
<gene>
    <name evidence="14" type="primary">ABSGL_03975.1 scaffold 4782</name>
</gene>
<evidence type="ECO:0000256" key="2">
    <source>
        <dbReference type="ARBA" id="ARBA00004305"/>
    </source>
</evidence>
<dbReference type="OrthoDB" id="17530at2759"/>
<dbReference type="Pfam" id="PF01432">
    <property type="entry name" value="Peptidase_M3"/>
    <property type="match status" value="1"/>
</dbReference>
<accession>A0A168MFQ2</accession>
<dbReference type="STRING" id="4829.A0A168MFQ2"/>
<evidence type="ECO:0000256" key="7">
    <source>
        <dbReference type="ARBA" id="ARBA00022801"/>
    </source>
</evidence>
<keyword evidence="11" id="KW-0496">Mitochondrion</keyword>
<evidence type="ECO:0000256" key="3">
    <source>
        <dbReference type="ARBA" id="ARBA00006040"/>
    </source>
</evidence>
<keyword evidence="8 12" id="KW-0862">Zinc</keyword>
<keyword evidence="9" id="KW-0809">Transit peptide</keyword>
<evidence type="ECO:0000256" key="5">
    <source>
        <dbReference type="ARBA" id="ARBA00022670"/>
    </source>
</evidence>
<evidence type="ECO:0000256" key="12">
    <source>
        <dbReference type="RuleBase" id="RU003435"/>
    </source>
</evidence>
<evidence type="ECO:0000256" key="1">
    <source>
        <dbReference type="ARBA" id="ARBA00000436"/>
    </source>
</evidence>
<reference evidence="14" key="1">
    <citation type="submission" date="2016-04" db="EMBL/GenBank/DDBJ databases">
        <authorList>
            <person name="Evans L.H."/>
            <person name="Alamgir A."/>
            <person name="Owens N."/>
            <person name="Weber N.D."/>
            <person name="Virtaneva K."/>
            <person name="Barbian K."/>
            <person name="Babar A."/>
            <person name="Rosenke K."/>
        </authorList>
    </citation>
    <scope>NUCLEOTIDE SEQUENCE [LARGE SCALE GENOMIC DNA]</scope>
    <source>
        <strain evidence="14">CBS 101.48</strain>
    </source>
</reference>
<dbReference type="InterPro" id="IPR001567">
    <property type="entry name" value="Pept_M3A_M3B_dom"/>
</dbReference>
<evidence type="ECO:0000256" key="8">
    <source>
        <dbReference type="ARBA" id="ARBA00022833"/>
    </source>
</evidence>
<proteinExistence type="inferred from homology"/>
<dbReference type="Gene3D" id="3.40.390.10">
    <property type="entry name" value="Collagenase (Catalytic Domain)"/>
    <property type="match status" value="1"/>
</dbReference>
<dbReference type="AlphaFoldDB" id="A0A168MFQ2"/>
<evidence type="ECO:0000256" key="6">
    <source>
        <dbReference type="ARBA" id="ARBA00022723"/>
    </source>
</evidence>
<evidence type="ECO:0000256" key="9">
    <source>
        <dbReference type="ARBA" id="ARBA00022946"/>
    </source>
</evidence>
<dbReference type="InterPro" id="IPR045090">
    <property type="entry name" value="Pept_M3A_M3B"/>
</dbReference>
<organism evidence="14">
    <name type="scientific">Absidia glauca</name>
    <name type="common">Pin mould</name>
    <dbReference type="NCBI Taxonomy" id="4829"/>
    <lineage>
        <taxon>Eukaryota</taxon>
        <taxon>Fungi</taxon>
        <taxon>Fungi incertae sedis</taxon>
        <taxon>Mucoromycota</taxon>
        <taxon>Mucoromycotina</taxon>
        <taxon>Mucoromycetes</taxon>
        <taxon>Mucorales</taxon>
        <taxon>Cunninghamellaceae</taxon>
        <taxon>Absidia</taxon>
    </lineage>
</organism>
<dbReference type="GO" id="GO:0006627">
    <property type="term" value="P:protein processing involved in protein targeting to mitochondrion"/>
    <property type="evidence" value="ECO:0007669"/>
    <property type="project" value="TreeGrafter"/>
</dbReference>
<dbReference type="PANTHER" id="PTHR11804">
    <property type="entry name" value="PROTEASE M3 THIMET OLIGOPEPTIDASE-RELATED"/>
    <property type="match status" value="1"/>
</dbReference>
<comment type="similarity">
    <text evidence="3 12">Belongs to the peptidase M3 family.</text>
</comment>
<evidence type="ECO:0000256" key="10">
    <source>
        <dbReference type="ARBA" id="ARBA00023049"/>
    </source>
</evidence>
<dbReference type="OMA" id="ALMFEYM"/>
<dbReference type="EC" id="3.4.24.59" evidence="4"/>
<dbReference type="GO" id="GO:0005759">
    <property type="term" value="C:mitochondrial matrix"/>
    <property type="evidence" value="ECO:0007669"/>
    <property type="project" value="UniProtKB-SubCell"/>
</dbReference>
<dbReference type="PANTHER" id="PTHR11804:SF79">
    <property type="entry name" value="MITOCHONDRIAL INTERMEDIATE PEPTIDASE"/>
    <property type="match status" value="1"/>
</dbReference>
<dbReference type="SUPFAM" id="SSF55486">
    <property type="entry name" value="Metalloproteases ('zincins'), catalytic domain"/>
    <property type="match status" value="1"/>
</dbReference>
<evidence type="ECO:0000313" key="15">
    <source>
        <dbReference type="Proteomes" id="UP000078561"/>
    </source>
</evidence>
<evidence type="ECO:0000313" key="14">
    <source>
        <dbReference type="EMBL" id="SAL98438.1"/>
    </source>
</evidence>
<protein>
    <recommendedName>
        <fullName evidence="4">mitochondrial intermediate peptidase</fullName>
        <ecNumber evidence="4">3.4.24.59</ecNumber>
    </recommendedName>
</protein>
<keyword evidence="15" id="KW-1185">Reference proteome</keyword>
<sequence length="794" mass="89864">MLFATIPRNYYRYVTNGRLYNNGRLLLNAVRDTRWLSTSQPFANRTTSSTVATPVMAHTSSTPDDLRLIFDDPTTWKQHQQLAPLSNTLQPTGILEHPHFVDAAGFDYAAQQAIQRAQIIVERICNAPQNGLEEMQRVVKNLDRLSDTLCIVIDLAEFLRNAHPDPSLLDAANKAYTDLCTYMNTLNTDTRIHKVLAQVLDNKDIVAQFTPDEHAAAIVFLRDFEKSGIHLPDDQRSQFVDLSDRIIQLGREFIQRDPRGITQVKIPRQDLDGVGQSLSHTINPKDGHAYLSTSSMDCQLVLKYAKKEQVRKQVYESLNSANKESVMILGWLMETRAELANLVGQPSYADLQLQDKMAKNPVNVDAFLRTLLQHQAPASKNDISLLQQMKQQQLGVSSTSPTTLVNAWDRDYYMHRYNMTQPRSSHSLPYFTVGSAIRGLSRLFDHLYGVHFETTPMQSGESWHEDVRKLNVVCEREGKIGTIYCDLYARPGKTTNAAHYTIRTSRRVDNDDQENDLRHAFPHQQVSSRQFLPPTQLEHLATSIPGRPGLYQLPAIALTCDFGHGSNGVLSMFEVETLFHEMGHAMHSMLGRTDFHNVSGTRCATDFVELPSILMERFVSHPKVLPLFADDETTVSQEAVSAYLRQKQRFSAIEINNQVLMSMVDQQYHSMTTSSPVTATVSIWHQLQDDVGLFPSVPGTMWPVQFGHLFGYGAGYYSYLFDRTLAQRVWNRCFADDPLDREKGLAFRDQVLKWGGARDPWHCVAGVLGDEDGERIVNGDERAMRTVGDWGIDM</sequence>
<dbReference type="GO" id="GO:0006518">
    <property type="term" value="P:peptide metabolic process"/>
    <property type="evidence" value="ECO:0007669"/>
    <property type="project" value="TreeGrafter"/>
</dbReference>
<dbReference type="InterPro" id="IPR033851">
    <property type="entry name" value="M3A_MIP"/>
</dbReference>
<dbReference type="CDD" id="cd06457">
    <property type="entry name" value="M3A_MIP"/>
    <property type="match status" value="1"/>
</dbReference>
<evidence type="ECO:0000256" key="4">
    <source>
        <dbReference type="ARBA" id="ARBA00012441"/>
    </source>
</evidence>
<dbReference type="Proteomes" id="UP000078561">
    <property type="component" value="Unassembled WGS sequence"/>
</dbReference>
<comment type="subcellular location">
    <subcellularLocation>
        <location evidence="2">Mitochondrion matrix</location>
    </subcellularLocation>
</comment>
<dbReference type="InterPro" id="IPR024079">
    <property type="entry name" value="MetalloPept_cat_dom_sf"/>
</dbReference>
<dbReference type="GO" id="GO:0046872">
    <property type="term" value="F:metal ion binding"/>
    <property type="evidence" value="ECO:0007669"/>
    <property type="project" value="UniProtKB-UniRule"/>
</dbReference>
<feature type="domain" description="Peptidase M3A/M3B catalytic" evidence="13">
    <location>
        <begin position="301"/>
        <end position="772"/>
    </location>
</feature>
<keyword evidence="10 12" id="KW-0482">Metalloprotease</keyword>
<keyword evidence="6 12" id="KW-0479">Metal-binding</keyword>
<comment type="cofactor">
    <cofactor evidence="12">
        <name>Zn(2+)</name>
        <dbReference type="ChEBI" id="CHEBI:29105"/>
    </cofactor>
    <text evidence="12">Binds 1 zinc ion.</text>
</comment>
<evidence type="ECO:0000256" key="11">
    <source>
        <dbReference type="ARBA" id="ARBA00023128"/>
    </source>
</evidence>
<dbReference type="Gene3D" id="1.10.1370.10">
    <property type="entry name" value="Neurolysin, domain 3"/>
    <property type="match status" value="1"/>
</dbReference>
<comment type="catalytic activity">
    <reaction evidence="1">
        <text>Release of an N-terminal octapeptide as second stage of processing of some proteins imported into the mitochondrion.</text>
        <dbReference type="EC" id="3.4.24.59"/>
    </reaction>
</comment>
<keyword evidence="5 12" id="KW-0645">Protease</keyword>
<dbReference type="InParanoid" id="A0A168MFQ2"/>
<dbReference type="FunCoup" id="A0A168MFQ2">
    <property type="interactions" value="481"/>
</dbReference>
<dbReference type="InterPro" id="IPR024077">
    <property type="entry name" value="Neurolysin/TOP_dom2"/>
</dbReference>
<name>A0A168MFQ2_ABSGL</name>
<dbReference type="GO" id="GO:0004222">
    <property type="term" value="F:metalloendopeptidase activity"/>
    <property type="evidence" value="ECO:0007669"/>
    <property type="project" value="UniProtKB-EC"/>
</dbReference>
<keyword evidence="7 12" id="KW-0378">Hydrolase</keyword>